<name>A0A6A6J077_9PLEO</name>
<feature type="transmembrane region" description="Helical" evidence="7">
    <location>
        <begin position="219"/>
        <end position="238"/>
    </location>
</feature>
<evidence type="ECO:0000259" key="8">
    <source>
        <dbReference type="Pfam" id="PF20684"/>
    </source>
</evidence>
<dbReference type="PANTHER" id="PTHR33048:SF47">
    <property type="entry name" value="INTEGRAL MEMBRANE PROTEIN-RELATED"/>
    <property type="match status" value="1"/>
</dbReference>
<keyword evidence="3 7" id="KW-1133">Transmembrane helix</keyword>
<feature type="transmembrane region" description="Helical" evidence="7">
    <location>
        <begin position="54"/>
        <end position="75"/>
    </location>
</feature>
<organism evidence="9 10">
    <name type="scientific">Trematosphaeria pertusa</name>
    <dbReference type="NCBI Taxonomy" id="390896"/>
    <lineage>
        <taxon>Eukaryota</taxon>
        <taxon>Fungi</taxon>
        <taxon>Dikarya</taxon>
        <taxon>Ascomycota</taxon>
        <taxon>Pezizomycotina</taxon>
        <taxon>Dothideomycetes</taxon>
        <taxon>Pleosporomycetidae</taxon>
        <taxon>Pleosporales</taxon>
        <taxon>Massarineae</taxon>
        <taxon>Trematosphaeriaceae</taxon>
        <taxon>Trematosphaeria</taxon>
    </lineage>
</organism>
<dbReference type="EMBL" id="ML987189">
    <property type="protein sequence ID" value="KAF2256124.1"/>
    <property type="molecule type" value="Genomic_DNA"/>
</dbReference>
<sequence>MLLNAPPEDEPLPLSNRKGTIYGATVPFLVISWVAVGMRLWVRFGVIREPGWDDLFVVLASVLNTAATICVLVSIEYGLGHHFLYLEIPKMTMYIHLFYIENATYITQTALIKMSLLFQYLRIFKAGTMRWICLSLLVIIGLWGLTYSFMAWFPCFPVKAYWDRLNNPNAKCYGFGFSNQDDFIGLFESHTALNMAFDVAVFLTPTVLFSKPNLRKKNLVAMSGIFIIGAVVVFTSIWRLYTIVANRAATHPYIDFTWFPPVSIILSCLEIDLAIICASMPIFWPVIEKSLTAIFVTREVHITAEHRRIDDDDRGLAYELEHNAGLGRQPSVKSDSGNSRESLTRQVTLAGGFEDHYKDQYVLAQVDPLAGDNVPGVGVETNVDSRPNKPKWRI</sequence>
<evidence type="ECO:0000256" key="4">
    <source>
        <dbReference type="ARBA" id="ARBA00023136"/>
    </source>
</evidence>
<feature type="transmembrane region" description="Helical" evidence="7">
    <location>
        <begin position="95"/>
        <end position="119"/>
    </location>
</feature>
<keyword evidence="10" id="KW-1185">Reference proteome</keyword>
<evidence type="ECO:0000313" key="10">
    <source>
        <dbReference type="Proteomes" id="UP000800094"/>
    </source>
</evidence>
<dbReference type="Proteomes" id="UP000800094">
    <property type="component" value="Unassembled WGS sequence"/>
</dbReference>
<dbReference type="OrthoDB" id="61113at2759"/>
<evidence type="ECO:0000256" key="1">
    <source>
        <dbReference type="ARBA" id="ARBA00004141"/>
    </source>
</evidence>
<evidence type="ECO:0000313" key="9">
    <source>
        <dbReference type="EMBL" id="KAF2256124.1"/>
    </source>
</evidence>
<accession>A0A6A6J077</accession>
<keyword evidence="4 7" id="KW-0472">Membrane</keyword>
<feature type="domain" description="Rhodopsin" evidence="8">
    <location>
        <begin position="38"/>
        <end position="288"/>
    </location>
</feature>
<gene>
    <name evidence="9" type="ORF">BU26DRAFT_536411</name>
</gene>
<dbReference type="GeneID" id="54584678"/>
<feature type="transmembrane region" description="Helical" evidence="7">
    <location>
        <begin position="20"/>
        <end position="42"/>
    </location>
</feature>
<dbReference type="RefSeq" id="XP_033691128.1">
    <property type="nucleotide sequence ID" value="XM_033831348.1"/>
</dbReference>
<comment type="similarity">
    <text evidence="5">Belongs to the SAT4 family.</text>
</comment>
<feature type="transmembrane region" description="Helical" evidence="7">
    <location>
        <begin position="131"/>
        <end position="153"/>
    </location>
</feature>
<comment type="subcellular location">
    <subcellularLocation>
        <location evidence="1">Membrane</location>
        <topology evidence="1">Multi-pass membrane protein</topology>
    </subcellularLocation>
</comment>
<evidence type="ECO:0000256" key="7">
    <source>
        <dbReference type="SAM" id="Phobius"/>
    </source>
</evidence>
<dbReference type="PANTHER" id="PTHR33048">
    <property type="entry name" value="PTH11-LIKE INTEGRAL MEMBRANE PROTEIN (AFU_ORTHOLOGUE AFUA_5G11245)"/>
    <property type="match status" value="1"/>
</dbReference>
<protein>
    <recommendedName>
        <fullName evidence="8">Rhodopsin domain-containing protein</fullName>
    </recommendedName>
</protein>
<evidence type="ECO:0000256" key="2">
    <source>
        <dbReference type="ARBA" id="ARBA00022692"/>
    </source>
</evidence>
<feature type="transmembrane region" description="Helical" evidence="7">
    <location>
        <begin position="258"/>
        <end position="284"/>
    </location>
</feature>
<evidence type="ECO:0000256" key="6">
    <source>
        <dbReference type="SAM" id="MobiDB-lite"/>
    </source>
</evidence>
<proteinExistence type="inferred from homology"/>
<feature type="region of interest" description="Disordered" evidence="6">
    <location>
        <begin position="374"/>
        <end position="394"/>
    </location>
</feature>
<dbReference type="InterPro" id="IPR052337">
    <property type="entry name" value="SAT4-like"/>
</dbReference>
<evidence type="ECO:0000256" key="3">
    <source>
        <dbReference type="ARBA" id="ARBA00022989"/>
    </source>
</evidence>
<reference evidence="9" key="1">
    <citation type="journal article" date="2020" name="Stud. Mycol.">
        <title>101 Dothideomycetes genomes: a test case for predicting lifestyles and emergence of pathogens.</title>
        <authorList>
            <person name="Haridas S."/>
            <person name="Albert R."/>
            <person name="Binder M."/>
            <person name="Bloem J."/>
            <person name="Labutti K."/>
            <person name="Salamov A."/>
            <person name="Andreopoulos B."/>
            <person name="Baker S."/>
            <person name="Barry K."/>
            <person name="Bills G."/>
            <person name="Bluhm B."/>
            <person name="Cannon C."/>
            <person name="Castanera R."/>
            <person name="Culley D."/>
            <person name="Daum C."/>
            <person name="Ezra D."/>
            <person name="Gonzalez J."/>
            <person name="Henrissat B."/>
            <person name="Kuo A."/>
            <person name="Liang C."/>
            <person name="Lipzen A."/>
            <person name="Lutzoni F."/>
            <person name="Magnuson J."/>
            <person name="Mondo S."/>
            <person name="Nolan M."/>
            <person name="Ohm R."/>
            <person name="Pangilinan J."/>
            <person name="Park H.-J."/>
            <person name="Ramirez L."/>
            <person name="Alfaro M."/>
            <person name="Sun H."/>
            <person name="Tritt A."/>
            <person name="Yoshinaga Y."/>
            <person name="Zwiers L.-H."/>
            <person name="Turgeon B."/>
            <person name="Goodwin S."/>
            <person name="Spatafora J."/>
            <person name="Crous P."/>
            <person name="Grigoriev I."/>
        </authorList>
    </citation>
    <scope>NUCLEOTIDE SEQUENCE</scope>
    <source>
        <strain evidence="9">CBS 122368</strain>
    </source>
</reference>
<evidence type="ECO:0000256" key="5">
    <source>
        <dbReference type="ARBA" id="ARBA00038359"/>
    </source>
</evidence>
<dbReference type="GO" id="GO:0016020">
    <property type="term" value="C:membrane"/>
    <property type="evidence" value="ECO:0007669"/>
    <property type="project" value="UniProtKB-SubCell"/>
</dbReference>
<dbReference type="InterPro" id="IPR049326">
    <property type="entry name" value="Rhodopsin_dom_fungi"/>
</dbReference>
<keyword evidence="2 7" id="KW-0812">Transmembrane</keyword>
<dbReference type="AlphaFoldDB" id="A0A6A6J077"/>
<dbReference type="Pfam" id="PF20684">
    <property type="entry name" value="Fung_rhodopsin"/>
    <property type="match status" value="1"/>
</dbReference>